<dbReference type="Proteomes" id="UP000472580">
    <property type="component" value="Unassembled WGS sequence"/>
</dbReference>
<dbReference type="InterPro" id="IPR051016">
    <property type="entry name" value="Diverse_Substrate_AcTransf"/>
</dbReference>
<dbReference type="SUPFAM" id="SSF55729">
    <property type="entry name" value="Acyl-CoA N-acyltransferases (Nat)"/>
    <property type="match status" value="1"/>
</dbReference>
<dbReference type="PANTHER" id="PTHR10545:SF29">
    <property type="entry name" value="GH14572P-RELATED"/>
    <property type="match status" value="1"/>
</dbReference>
<dbReference type="AlphaFoldDB" id="A0A6L6YHY4"/>
<keyword evidence="2 5" id="KW-0808">Transferase</keyword>
<name>A0A6L6YHY4_9BURK</name>
<dbReference type="EMBL" id="WSRP01000009">
    <property type="protein sequence ID" value="MVX56339.1"/>
    <property type="molecule type" value="Genomic_DNA"/>
</dbReference>
<evidence type="ECO:0000256" key="1">
    <source>
        <dbReference type="ARBA" id="ARBA00008694"/>
    </source>
</evidence>
<comment type="similarity">
    <text evidence="1">Belongs to the acetyltransferase family.</text>
</comment>
<comment type="caution">
    <text evidence="5">The sequence shown here is derived from an EMBL/GenBank/DDBJ whole genome shotgun (WGS) entry which is preliminary data.</text>
</comment>
<protein>
    <submittedName>
        <fullName evidence="5">GNAT family N-acetyltransferase</fullName>
    </submittedName>
</protein>
<dbReference type="Gene3D" id="3.40.630.30">
    <property type="match status" value="1"/>
</dbReference>
<dbReference type="GO" id="GO:0008080">
    <property type="term" value="F:N-acetyltransferase activity"/>
    <property type="evidence" value="ECO:0007669"/>
    <property type="project" value="UniProtKB-ARBA"/>
</dbReference>
<dbReference type="FunFam" id="3.40.630.30:FF:000064">
    <property type="entry name" value="GNAT family acetyltransferase"/>
    <property type="match status" value="1"/>
</dbReference>
<gene>
    <name evidence="5" type="ORF">E5987_03845</name>
</gene>
<feature type="domain" description="N-acetyltransferase" evidence="4">
    <location>
        <begin position="4"/>
        <end position="164"/>
    </location>
</feature>
<dbReference type="OrthoDB" id="5295305at2"/>
<reference evidence="5 6" key="1">
    <citation type="submission" date="2019-12" db="EMBL/GenBank/DDBJ databases">
        <title>Microbes associate with the intestines of laboratory mice.</title>
        <authorList>
            <person name="Navarre W."/>
            <person name="Wong E."/>
        </authorList>
    </citation>
    <scope>NUCLEOTIDE SEQUENCE [LARGE SCALE GENOMIC DNA]</scope>
    <source>
        <strain evidence="5 6">NM82_D38</strain>
    </source>
</reference>
<organism evidence="5 6">
    <name type="scientific">Parasutterella muris</name>
    <dbReference type="NCBI Taxonomy" id="2565572"/>
    <lineage>
        <taxon>Bacteria</taxon>
        <taxon>Pseudomonadati</taxon>
        <taxon>Pseudomonadota</taxon>
        <taxon>Betaproteobacteria</taxon>
        <taxon>Burkholderiales</taxon>
        <taxon>Sutterellaceae</taxon>
        <taxon>Parasutterella</taxon>
    </lineage>
</organism>
<dbReference type="PANTHER" id="PTHR10545">
    <property type="entry name" value="DIAMINE N-ACETYLTRANSFERASE"/>
    <property type="match status" value="1"/>
</dbReference>
<evidence type="ECO:0000256" key="3">
    <source>
        <dbReference type="ARBA" id="ARBA00023315"/>
    </source>
</evidence>
<keyword evidence="3" id="KW-0012">Acyltransferase</keyword>
<dbReference type="RefSeq" id="WP_160334774.1">
    <property type="nucleotide sequence ID" value="NZ_CALPCR010000003.1"/>
</dbReference>
<keyword evidence="6" id="KW-1185">Reference proteome</keyword>
<dbReference type="InterPro" id="IPR016181">
    <property type="entry name" value="Acyl_CoA_acyltransferase"/>
</dbReference>
<evidence type="ECO:0000313" key="6">
    <source>
        <dbReference type="Proteomes" id="UP000472580"/>
    </source>
</evidence>
<evidence type="ECO:0000259" key="4">
    <source>
        <dbReference type="PROSITE" id="PS51186"/>
    </source>
</evidence>
<dbReference type="InterPro" id="IPR000182">
    <property type="entry name" value="GNAT_dom"/>
</dbReference>
<sequence>MSQFLIKPARKEDCPIILDLIRGLAKYEKLEDQCVATVELLEKSLFSEKPDCYSVIAWELDELGDEIPVGFALYFFNYSTFLSRRGLYLEDLFVVPQFRGKGYGKRIMQFLAKTAVEKGCGRFEWSVLDWNQPAINFYQKIGAVVMPDWRICRMTGESLKSFAK</sequence>
<proteinExistence type="inferred from homology"/>
<evidence type="ECO:0000313" key="5">
    <source>
        <dbReference type="EMBL" id="MVX56339.1"/>
    </source>
</evidence>
<dbReference type="Pfam" id="PF00583">
    <property type="entry name" value="Acetyltransf_1"/>
    <property type="match status" value="1"/>
</dbReference>
<dbReference type="CDD" id="cd04301">
    <property type="entry name" value="NAT_SF"/>
    <property type="match status" value="1"/>
</dbReference>
<evidence type="ECO:0000256" key="2">
    <source>
        <dbReference type="ARBA" id="ARBA00022679"/>
    </source>
</evidence>
<dbReference type="PROSITE" id="PS51186">
    <property type="entry name" value="GNAT"/>
    <property type="match status" value="1"/>
</dbReference>
<accession>A0A6L6YHY4</accession>